<sequence length="181" mass="20922">MEKKKPGIDLFDKLTTSFLNKYLNDLMEGLTAKVFRTYNASQTLEDELIRLTKEGMSVPEKVFAYNRAKGNVAVLCNHQRTFSKSFNRSMDILKTKMDALVRQITELDKEVKAAKKQTQTVADKEESKLIALGTSKLNYLDPRISVAWCKKWDVPIEKIYNKSQRDKFRWAIEIAGPDYVF</sequence>
<dbReference type="InterPro" id="IPR013499">
    <property type="entry name" value="TopoI_euk"/>
</dbReference>
<dbReference type="AlphaFoldDB" id="A0AAV4VBK5"/>
<dbReference type="GO" id="GO:0007059">
    <property type="term" value="P:chromosome segregation"/>
    <property type="evidence" value="ECO:0007669"/>
    <property type="project" value="TreeGrafter"/>
</dbReference>
<dbReference type="GO" id="GO:0006260">
    <property type="term" value="P:DNA replication"/>
    <property type="evidence" value="ECO:0007669"/>
    <property type="project" value="TreeGrafter"/>
</dbReference>
<proteinExistence type="inferred from homology"/>
<dbReference type="GO" id="GO:0003917">
    <property type="term" value="F:DNA topoisomerase type I (single strand cut, ATP-independent) activity"/>
    <property type="evidence" value="ECO:0007669"/>
    <property type="project" value="UniProtKB-UniRule"/>
</dbReference>
<dbReference type="InterPro" id="IPR014711">
    <property type="entry name" value="TopoI_cat_a-hlx-sub_euk"/>
</dbReference>
<dbReference type="PANTHER" id="PTHR10290">
    <property type="entry name" value="DNA TOPOISOMERASE I"/>
    <property type="match status" value="1"/>
</dbReference>
<dbReference type="GO" id="GO:0005730">
    <property type="term" value="C:nucleolus"/>
    <property type="evidence" value="ECO:0007669"/>
    <property type="project" value="TreeGrafter"/>
</dbReference>
<dbReference type="PROSITE" id="PS52038">
    <property type="entry name" value="TOPO_IB_2"/>
    <property type="match status" value="1"/>
</dbReference>
<dbReference type="InterPro" id="IPR014727">
    <property type="entry name" value="TopoI_cat_a/b-sub_euk"/>
</dbReference>
<evidence type="ECO:0000256" key="8">
    <source>
        <dbReference type="SAM" id="Coils"/>
    </source>
</evidence>
<feature type="coiled-coil region" evidence="8">
    <location>
        <begin position="90"/>
        <end position="117"/>
    </location>
</feature>
<accession>A0AAV4VBK5</accession>
<keyword evidence="6 7" id="KW-0413">Isomerase</keyword>
<evidence type="ECO:0000313" key="10">
    <source>
        <dbReference type="EMBL" id="GIY67306.1"/>
    </source>
</evidence>
<comment type="caution">
    <text evidence="10">The sequence shown here is derived from an EMBL/GenBank/DDBJ whole genome shotgun (WGS) entry which is preliminary data.</text>
</comment>
<dbReference type="PRINTS" id="PR00416">
    <property type="entry name" value="EUTPISMRASEI"/>
</dbReference>
<keyword evidence="5 7" id="KW-0238">DNA-binding</keyword>
<evidence type="ECO:0000259" key="9">
    <source>
        <dbReference type="SMART" id="SM00435"/>
    </source>
</evidence>
<feature type="domain" description="DNA topoisomerase I eukaryotic-type" evidence="9">
    <location>
        <begin position="1"/>
        <end position="153"/>
    </location>
</feature>
<dbReference type="PROSITE" id="PS00176">
    <property type="entry name" value="TOPO_IB_1"/>
    <property type="match status" value="1"/>
</dbReference>
<evidence type="ECO:0000256" key="6">
    <source>
        <dbReference type="ARBA" id="ARBA00023235"/>
    </source>
</evidence>
<dbReference type="InterPro" id="IPR051062">
    <property type="entry name" value="Topoisomerase_IB"/>
</dbReference>
<evidence type="ECO:0000256" key="2">
    <source>
        <dbReference type="ARBA" id="ARBA00006645"/>
    </source>
</evidence>
<dbReference type="SMART" id="SM00435">
    <property type="entry name" value="TOPEUc"/>
    <property type="match status" value="1"/>
</dbReference>
<organism evidence="10 11">
    <name type="scientific">Caerostris extrusa</name>
    <name type="common">Bark spider</name>
    <name type="synonym">Caerostris bankana</name>
    <dbReference type="NCBI Taxonomy" id="172846"/>
    <lineage>
        <taxon>Eukaryota</taxon>
        <taxon>Metazoa</taxon>
        <taxon>Ecdysozoa</taxon>
        <taxon>Arthropoda</taxon>
        <taxon>Chelicerata</taxon>
        <taxon>Arachnida</taxon>
        <taxon>Araneae</taxon>
        <taxon>Araneomorphae</taxon>
        <taxon>Entelegynae</taxon>
        <taxon>Araneoidea</taxon>
        <taxon>Araneidae</taxon>
        <taxon>Caerostris</taxon>
    </lineage>
</organism>
<evidence type="ECO:0000256" key="5">
    <source>
        <dbReference type="ARBA" id="ARBA00023125"/>
    </source>
</evidence>
<dbReference type="GO" id="GO:0006265">
    <property type="term" value="P:DNA topological change"/>
    <property type="evidence" value="ECO:0007669"/>
    <property type="project" value="UniProtKB-UniRule"/>
</dbReference>
<dbReference type="Gene3D" id="1.10.132.10">
    <property type="match status" value="1"/>
</dbReference>
<dbReference type="SUPFAM" id="SSF56349">
    <property type="entry name" value="DNA breaking-rejoining enzymes"/>
    <property type="match status" value="1"/>
</dbReference>
<dbReference type="PANTHER" id="PTHR10290:SF3">
    <property type="entry name" value="DNA TOPOISOMERASE 1"/>
    <property type="match status" value="1"/>
</dbReference>
<keyword evidence="4 7" id="KW-0799">Topoisomerase</keyword>
<comment type="similarity">
    <text evidence="2 7">Belongs to the type IB topoisomerase family.</text>
</comment>
<dbReference type="Proteomes" id="UP001054945">
    <property type="component" value="Unassembled WGS sequence"/>
</dbReference>
<keyword evidence="11" id="KW-1185">Reference proteome</keyword>
<evidence type="ECO:0000313" key="11">
    <source>
        <dbReference type="Proteomes" id="UP001054945"/>
    </source>
</evidence>
<evidence type="ECO:0000256" key="1">
    <source>
        <dbReference type="ARBA" id="ARBA00000213"/>
    </source>
</evidence>
<dbReference type="GO" id="GO:0005694">
    <property type="term" value="C:chromosome"/>
    <property type="evidence" value="ECO:0007669"/>
    <property type="project" value="InterPro"/>
</dbReference>
<feature type="active site" description="O-(3'-phospho-DNA)-tyrosine intermediate" evidence="7">
    <location>
        <position position="139"/>
    </location>
</feature>
<dbReference type="InterPro" id="IPR025834">
    <property type="entry name" value="TopoI_C_dom"/>
</dbReference>
<protein>
    <recommendedName>
        <fullName evidence="3">DNA topoisomerase</fullName>
        <ecNumber evidence="3">5.6.2.1</ecNumber>
    </recommendedName>
</protein>
<dbReference type="Gene3D" id="3.90.15.10">
    <property type="entry name" value="Topoisomerase I, Chain A, domain 3"/>
    <property type="match status" value="1"/>
</dbReference>
<dbReference type="InterPro" id="IPR018521">
    <property type="entry name" value="TopoIB_AS"/>
</dbReference>
<dbReference type="EMBL" id="BPLR01014224">
    <property type="protein sequence ID" value="GIY67306.1"/>
    <property type="molecule type" value="Genomic_DNA"/>
</dbReference>
<dbReference type="Pfam" id="PF01028">
    <property type="entry name" value="Topoisom_I"/>
    <property type="match status" value="1"/>
</dbReference>
<dbReference type="GO" id="GO:0003677">
    <property type="term" value="F:DNA binding"/>
    <property type="evidence" value="ECO:0007669"/>
    <property type="project" value="UniProtKB-UniRule"/>
</dbReference>
<dbReference type="Pfam" id="PF14370">
    <property type="entry name" value="Topo_C_assoc"/>
    <property type="match status" value="1"/>
</dbReference>
<comment type="catalytic activity">
    <reaction evidence="1 7">
        <text>ATP-independent breakage of single-stranded DNA, followed by passage and rejoining.</text>
        <dbReference type="EC" id="5.6.2.1"/>
    </reaction>
</comment>
<name>A0AAV4VBK5_CAEEX</name>
<evidence type="ECO:0000256" key="4">
    <source>
        <dbReference type="ARBA" id="ARBA00023029"/>
    </source>
</evidence>
<keyword evidence="8" id="KW-0175">Coiled coil</keyword>
<reference evidence="10 11" key="1">
    <citation type="submission" date="2021-06" db="EMBL/GenBank/DDBJ databases">
        <title>Caerostris extrusa draft genome.</title>
        <authorList>
            <person name="Kono N."/>
            <person name="Arakawa K."/>
        </authorList>
    </citation>
    <scope>NUCLEOTIDE SEQUENCE [LARGE SCALE GENOMIC DNA]</scope>
</reference>
<dbReference type="EC" id="5.6.2.1" evidence="3"/>
<evidence type="ECO:0000256" key="7">
    <source>
        <dbReference type="PROSITE-ProRule" id="PRU01382"/>
    </source>
</evidence>
<dbReference type="InterPro" id="IPR013500">
    <property type="entry name" value="TopoI_cat_euk"/>
</dbReference>
<dbReference type="InterPro" id="IPR011010">
    <property type="entry name" value="DNA_brk_join_enz"/>
</dbReference>
<evidence type="ECO:0000256" key="3">
    <source>
        <dbReference type="ARBA" id="ARBA00012891"/>
    </source>
</evidence>
<dbReference type="InterPro" id="IPR001631">
    <property type="entry name" value="TopoI"/>
</dbReference>
<gene>
    <name evidence="10" type="primary">TOP1</name>
    <name evidence="10" type="ORF">CEXT_421461</name>
</gene>